<dbReference type="PANTHER" id="PTHR10683">
    <property type="entry name" value="TRANSALDOLASE"/>
    <property type="match status" value="1"/>
</dbReference>
<name>A0A8E2B378_9APHY</name>
<protein>
    <submittedName>
        <fullName evidence="3">Aldolase</fullName>
    </submittedName>
</protein>
<dbReference type="OrthoDB" id="2015515at2759"/>
<feature type="compositionally biased region" description="Basic residues" evidence="2">
    <location>
        <begin position="42"/>
        <end position="56"/>
    </location>
</feature>
<dbReference type="Pfam" id="PF00923">
    <property type="entry name" value="TAL_FSA"/>
    <property type="match status" value="1"/>
</dbReference>
<proteinExistence type="predicted"/>
<sequence length="447" mass="50125">MRFMDYMLQQQQNDKLDKLAEAALELMGERGREMSPSPGPRPRSRMRSHSRSRANSRFRNSSTSSLVEAQSALSAGTSTSGRRAYEEPGRNAPERGNKPPMWHTLKSAGVTILIKSLNLTGIETAIYEYEFQKWIATYEVTEEMADCPDERLMAEDAVERYLVYLGLEMIECVPGLHFTSIDFGLRNDRHKIVSQAVRLIRRFEEKNGDRGQIIVTIPALEEGVAAASVLENKYSIKTNLTLVSSVTHAAICAEAGASFVTFCDKEIDAVTYLEGIDGICIDERLGEEMKTSVMMWLPRPVTGSPEPLTEVAHSPAPERSAENVSLEIMTARGNSLVEATSAATCRRHDGSWQKLVDLIAEEIKQKRTPLDEACQEYLEDVEEDIRVAWGGEPRPGFQPRTGHFGFRWLQGQMSDSYPPPVSPNRSWRDKGRRKSRPASLYNIFATT</sequence>
<dbReference type="SUPFAM" id="SSF51569">
    <property type="entry name" value="Aldolase"/>
    <property type="match status" value="1"/>
</dbReference>
<accession>A0A8E2B378</accession>
<gene>
    <name evidence="3" type="ORF">OBBRIDRAFT_877214</name>
</gene>
<evidence type="ECO:0000313" key="4">
    <source>
        <dbReference type="Proteomes" id="UP000250043"/>
    </source>
</evidence>
<dbReference type="EMBL" id="KV722403">
    <property type="protein sequence ID" value="OCH90480.1"/>
    <property type="molecule type" value="Genomic_DNA"/>
</dbReference>
<evidence type="ECO:0000256" key="1">
    <source>
        <dbReference type="ARBA" id="ARBA00023270"/>
    </source>
</evidence>
<feature type="compositionally biased region" description="Basic and acidic residues" evidence="2">
    <location>
        <begin position="83"/>
        <end position="97"/>
    </location>
</feature>
<dbReference type="GO" id="GO:0006098">
    <property type="term" value="P:pentose-phosphate shunt"/>
    <property type="evidence" value="ECO:0007669"/>
    <property type="project" value="UniProtKB-UniPathway"/>
</dbReference>
<keyword evidence="1" id="KW-0704">Schiff base</keyword>
<feature type="region of interest" description="Disordered" evidence="2">
    <location>
        <begin position="24"/>
        <end position="101"/>
    </location>
</feature>
<keyword evidence="4" id="KW-1185">Reference proteome</keyword>
<dbReference type="PANTHER" id="PTHR10683:SF18">
    <property type="entry name" value="TRANSALDOLASE"/>
    <property type="match status" value="1"/>
</dbReference>
<dbReference type="Proteomes" id="UP000250043">
    <property type="component" value="Unassembled WGS sequence"/>
</dbReference>
<evidence type="ECO:0000256" key="2">
    <source>
        <dbReference type="SAM" id="MobiDB-lite"/>
    </source>
</evidence>
<dbReference type="InterPro" id="IPR001585">
    <property type="entry name" value="TAL/FSA"/>
</dbReference>
<reference evidence="3 4" key="1">
    <citation type="submission" date="2016-07" db="EMBL/GenBank/DDBJ databases">
        <title>Draft genome of the white-rot fungus Obba rivulosa 3A-2.</title>
        <authorList>
            <consortium name="DOE Joint Genome Institute"/>
            <person name="Miettinen O."/>
            <person name="Riley R."/>
            <person name="Acob R."/>
            <person name="Barry K."/>
            <person name="Cullen D."/>
            <person name="De Vries R."/>
            <person name="Hainaut M."/>
            <person name="Hatakka A."/>
            <person name="Henrissat B."/>
            <person name="Hilden K."/>
            <person name="Kuo R."/>
            <person name="Labutti K."/>
            <person name="Lipzen A."/>
            <person name="Makela M.R."/>
            <person name="Sandor L."/>
            <person name="Spatafora J.W."/>
            <person name="Grigoriev I.V."/>
            <person name="Hibbett D.S."/>
        </authorList>
    </citation>
    <scope>NUCLEOTIDE SEQUENCE [LARGE SCALE GENOMIC DNA]</scope>
    <source>
        <strain evidence="3 4">3A-2</strain>
    </source>
</reference>
<dbReference type="GO" id="GO:0005975">
    <property type="term" value="P:carbohydrate metabolic process"/>
    <property type="evidence" value="ECO:0007669"/>
    <property type="project" value="InterPro"/>
</dbReference>
<organism evidence="3 4">
    <name type="scientific">Obba rivulosa</name>
    <dbReference type="NCBI Taxonomy" id="1052685"/>
    <lineage>
        <taxon>Eukaryota</taxon>
        <taxon>Fungi</taxon>
        <taxon>Dikarya</taxon>
        <taxon>Basidiomycota</taxon>
        <taxon>Agaricomycotina</taxon>
        <taxon>Agaricomycetes</taxon>
        <taxon>Polyporales</taxon>
        <taxon>Gelatoporiaceae</taxon>
        <taxon>Obba</taxon>
    </lineage>
</organism>
<dbReference type="InterPro" id="IPR013785">
    <property type="entry name" value="Aldolase_TIM"/>
</dbReference>
<evidence type="ECO:0000313" key="3">
    <source>
        <dbReference type="EMBL" id="OCH90480.1"/>
    </source>
</evidence>
<feature type="region of interest" description="Disordered" evidence="2">
    <location>
        <begin position="414"/>
        <end position="434"/>
    </location>
</feature>
<dbReference type="UniPathway" id="UPA00115">
    <property type="reaction ID" value="UER00414"/>
</dbReference>
<dbReference type="Gene3D" id="3.20.20.70">
    <property type="entry name" value="Aldolase class I"/>
    <property type="match status" value="1"/>
</dbReference>
<dbReference type="AlphaFoldDB" id="A0A8E2B378"/>
<feature type="compositionally biased region" description="Polar residues" evidence="2">
    <location>
        <begin position="66"/>
        <end position="81"/>
    </location>
</feature>